<protein>
    <submittedName>
        <fullName evidence="1">Uncharacterized protein</fullName>
    </submittedName>
</protein>
<comment type="caution">
    <text evidence="1">The sequence shown here is derived from an EMBL/GenBank/DDBJ whole genome shotgun (WGS) entry which is preliminary data.</text>
</comment>
<proteinExistence type="predicted"/>
<gene>
    <name evidence="1" type="ORF">S03H2_60825</name>
</gene>
<accession>X1K9P5</accession>
<evidence type="ECO:0000313" key="1">
    <source>
        <dbReference type="EMBL" id="GAH78783.1"/>
    </source>
</evidence>
<dbReference type="AlphaFoldDB" id="X1K9P5"/>
<dbReference type="EMBL" id="BARU01039225">
    <property type="protein sequence ID" value="GAH78783.1"/>
    <property type="molecule type" value="Genomic_DNA"/>
</dbReference>
<feature type="non-terminal residue" evidence="1">
    <location>
        <position position="44"/>
    </location>
</feature>
<reference evidence="1" key="1">
    <citation type="journal article" date="2014" name="Front. Microbiol.">
        <title>High frequency of phylogenetically diverse reductive dehalogenase-homologous genes in deep subseafloor sedimentary metagenomes.</title>
        <authorList>
            <person name="Kawai M."/>
            <person name="Futagami T."/>
            <person name="Toyoda A."/>
            <person name="Takaki Y."/>
            <person name="Nishi S."/>
            <person name="Hori S."/>
            <person name="Arai W."/>
            <person name="Tsubouchi T."/>
            <person name="Morono Y."/>
            <person name="Uchiyama I."/>
            <person name="Ito T."/>
            <person name="Fujiyama A."/>
            <person name="Inagaki F."/>
            <person name="Takami H."/>
        </authorList>
    </citation>
    <scope>NUCLEOTIDE SEQUENCE</scope>
    <source>
        <strain evidence="1">Expedition CK06-06</strain>
    </source>
</reference>
<name>X1K9P5_9ZZZZ</name>
<organism evidence="1">
    <name type="scientific">marine sediment metagenome</name>
    <dbReference type="NCBI Taxonomy" id="412755"/>
    <lineage>
        <taxon>unclassified sequences</taxon>
        <taxon>metagenomes</taxon>
        <taxon>ecological metagenomes</taxon>
    </lineage>
</organism>
<sequence length="44" mass="5441">MYRGKKDQCDKMKEIEDKIKHYPYLRYEENLLYINKQSSLDIAE</sequence>